<reference evidence="2 3" key="1">
    <citation type="submission" date="2020-10" db="EMBL/GenBank/DDBJ databases">
        <title>Nocardioides sp. isolated from sludge.</title>
        <authorList>
            <person name="Zhang X."/>
        </authorList>
    </citation>
    <scope>NUCLEOTIDE SEQUENCE [LARGE SCALE GENOMIC DNA]</scope>
    <source>
        <strain evidence="2 3">Y6</strain>
    </source>
</reference>
<proteinExistence type="predicted"/>
<dbReference type="CDD" id="cd07812">
    <property type="entry name" value="SRPBCC"/>
    <property type="match status" value="1"/>
</dbReference>
<evidence type="ECO:0000256" key="1">
    <source>
        <dbReference type="SAM" id="MobiDB-lite"/>
    </source>
</evidence>
<dbReference type="Gene3D" id="3.30.530.20">
    <property type="match status" value="1"/>
</dbReference>
<dbReference type="InterPro" id="IPR023393">
    <property type="entry name" value="START-like_dom_sf"/>
</dbReference>
<dbReference type="SUPFAM" id="SSF55961">
    <property type="entry name" value="Bet v1-like"/>
    <property type="match status" value="1"/>
</dbReference>
<dbReference type="Proteomes" id="UP000756387">
    <property type="component" value="Unassembled WGS sequence"/>
</dbReference>
<gene>
    <name evidence="2" type="ORF">IEQ44_03955</name>
</gene>
<dbReference type="InterPro" id="IPR019587">
    <property type="entry name" value="Polyketide_cyclase/dehydratase"/>
</dbReference>
<name>A0ABR9RQF2_9ACTN</name>
<evidence type="ECO:0000313" key="3">
    <source>
        <dbReference type="Proteomes" id="UP000756387"/>
    </source>
</evidence>
<protein>
    <submittedName>
        <fullName evidence="2">SRPBCC family protein</fullName>
    </submittedName>
</protein>
<organism evidence="2 3">
    <name type="scientific">Nocardioides malaquae</name>
    <dbReference type="NCBI Taxonomy" id="2773426"/>
    <lineage>
        <taxon>Bacteria</taxon>
        <taxon>Bacillati</taxon>
        <taxon>Actinomycetota</taxon>
        <taxon>Actinomycetes</taxon>
        <taxon>Propionibacteriales</taxon>
        <taxon>Nocardioidaceae</taxon>
        <taxon>Nocardioides</taxon>
    </lineage>
</organism>
<dbReference type="Pfam" id="PF10604">
    <property type="entry name" value="Polyketide_cyc2"/>
    <property type="match status" value="1"/>
</dbReference>
<sequence>MGAEHAVRISREVDAPVDVVWEVLSDGWLYPLWVVGAARMRNVDHGWPAVGTRLHHSVGNWPFLLDDKTEVLEVQEPRMLRLKTHGWPAGAAEVILDVEDLGGNRSRISIREDATDGPGSLVPKPARQMGIGPRNRETMRRLALLVEGRAEGR</sequence>
<feature type="region of interest" description="Disordered" evidence="1">
    <location>
        <begin position="112"/>
        <end position="132"/>
    </location>
</feature>
<dbReference type="EMBL" id="JADCSA010000003">
    <property type="protein sequence ID" value="MBE7323801.1"/>
    <property type="molecule type" value="Genomic_DNA"/>
</dbReference>
<keyword evidence="3" id="KW-1185">Reference proteome</keyword>
<comment type="caution">
    <text evidence="2">The sequence shown here is derived from an EMBL/GenBank/DDBJ whole genome shotgun (WGS) entry which is preliminary data.</text>
</comment>
<accession>A0ABR9RQF2</accession>
<evidence type="ECO:0000313" key="2">
    <source>
        <dbReference type="EMBL" id="MBE7323801.1"/>
    </source>
</evidence>
<dbReference type="RefSeq" id="WP_193637135.1">
    <property type="nucleotide sequence ID" value="NZ_JADCSA010000003.1"/>
</dbReference>